<accession>A0A6V7BBC1</accession>
<proteinExistence type="predicted"/>
<sequence>MKANKYAILFIAASLGISSAGKVWAEPQLQEARNYPAPELIARSKNFSSQMAIEHPETGVILKKLGLKYLHELDPNLVYQLNTRTGDVRTLTREQSAAGGSVGPAAIFWGFGTPTVRISGGAAINGEAATTVTCPFSAQTAEVSGFMASTVSRDPIAGIRNGVLVVDDPLTSRAQANFTILRASGGARNPINRTVLESLHTGSCGDEVRINNLVTTWPPIRVELTIDDTGSMGTQLSGVKTAIASFIGNTNTGEDQRAVSYELISFKDSPTLRLANTEDTSAVISAVQALSASGGDDCPEDSLGALGLALSRIDADEDSEGSVILATDASPGTGNVDALIAQARASGTRVDVLLSGDCVAGAATKSRAINGNTDVIPAATLSSREVFSRLAKDTGGLYFYAPGATAEVYSDLLGQIFSSVAEGITPIKSDELVEGIKGDAGEDHLYRIDVPAGAKLLRVMSYGGTGNISLFMKRESIPTETDYESRSARPSTNSQTMQVDNPVAGTYYIRLSGVSAYSKVALRALVRN</sequence>
<feature type="domain" description="VWFA" evidence="5">
    <location>
        <begin position="221"/>
        <end position="416"/>
    </location>
</feature>
<dbReference type="InterPro" id="IPR036465">
    <property type="entry name" value="vWFA_dom_sf"/>
</dbReference>
<dbReference type="InterPro" id="IPR056861">
    <property type="entry name" value="HMCN1-like_VWA"/>
</dbReference>
<dbReference type="SUPFAM" id="SSF53300">
    <property type="entry name" value="vWA-like"/>
    <property type="match status" value="1"/>
</dbReference>
<dbReference type="Pfam" id="PF04151">
    <property type="entry name" value="PPC"/>
    <property type="match status" value="1"/>
</dbReference>
<comment type="subcellular location">
    <subcellularLocation>
        <location evidence="1">Secreted</location>
    </subcellularLocation>
</comment>
<keyword evidence="3 4" id="KW-0732">Signal</keyword>
<feature type="signal peptide" evidence="4">
    <location>
        <begin position="1"/>
        <end position="25"/>
    </location>
</feature>
<dbReference type="RefSeq" id="WP_157998970.1">
    <property type="nucleotide sequence ID" value="NZ_CP018728.1"/>
</dbReference>
<reference evidence="6" key="1">
    <citation type="submission" date="2020-07" db="EMBL/GenBank/DDBJ databases">
        <authorList>
            <person name="Pothier F. J."/>
        </authorList>
    </citation>
    <scope>NUCLEOTIDE SEQUENCE</scope>
    <source>
        <strain evidence="6">CFBP 8129</strain>
    </source>
</reference>
<feature type="chain" id="PRO_5033571906" description="VWFA domain-containing protein" evidence="4">
    <location>
        <begin position="26"/>
        <end position="528"/>
    </location>
</feature>
<dbReference type="InterPro" id="IPR007280">
    <property type="entry name" value="Peptidase_C_arc/bac"/>
</dbReference>
<keyword evidence="2" id="KW-0964">Secreted</keyword>
<dbReference type="Gene3D" id="2.60.120.380">
    <property type="match status" value="1"/>
</dbReference>
<dbReference type="Pfam" id="PF25106">
    <property type="entry name" value="VWA_4"/>
    <property type="match status" value="1"/>
</dbReference>
<evidence type="ECO:0000313" key="6">
    <source>
        <dbReference type="EMBL" id="CAD0299421.1"/>
    </source>
</evidence>
<dbReference type="Gene3D" id="3.40.50.410">
    <property type="entry name" value="von Willebrand factor, type A domain"/>
    <property type="match status" value="1"/>
</dbReference>
<gene>
    <name evidence="6" type="ORF">CFBP8129_01730</name>
</gene>
<dbReference type="AlphaFoldDB" id="A0A6V7BBC1"/>
<name>A0A6V7BBC1_9XANT</name>
<dbReference type="PROSITE" id="PS50234">
    <property type="entry name" value="VWFA"/>
    <property type="match status" value="1"/>
</dbReference>
<organism evidence="6">
    <name type="scientific">Xanthomonas hortorum pv. gardneri</name>
    <dbReference type="NCBI Taxonomy" id="2754056"/>
    <lineage>
        <taxon>Bacteria</taxon>
        <taxon>Pseudomonadati</taxon>
        <taxon>Pseudomonadota</taxon>
        <taxon>Gammaproteobacteria</taxon>
        <taxon>Lysobacterales</taxon>
        <taxon>Lysobacteraceae</taxon>
        <taxon>Xanthomonas</taxon>
    </lineage>
</organism>
<evidence type="ECO:0000256" key="3">
    <source>
        <dbReference type="ARBA" id="ARBA00022729"/>
    </source>
</evidence>
<evidence type="ECO:0000256" key="2">
    <source>
        <dbReference type="ARBA" id="ARBA00022525"/>
    </source>
</evidence>
<dbReference type="EMBL" id="LR828253">
    <property type="protein sequence ID" value="CAD0299426.1"/>
    <property type="molecule type" value="Genomic_DNA"/>
</dbReference>
<evidence type="ECO:0000256" key="1">
    <source>
        <dbReference type="ARBA" id="ARBA00004613"/>
    </source>
</evidence>
<evidence type="ECO:0000256" key="4">
    <source>
        <dbReference type="SAM" id="SignalP"/>
    </source>
</evidence>
<dbReference type="InterPro" id="IPR002035">
    <property type="entry name" value="VWF_A"/>
</dbReference>
<protein>
    <recommendedName>
        <fullName evidence="5">VWFA domain-containing protein</fullName>
    </recommendedName>
</protein>
<dbReference type="EMBL" id="LR828253">
    <property type="protein sequence ID" value="CAD0299421.1"/>
    <property type="molecule type" value="Genomic_DNA"/>
</dbReference>
<evidence type="ECO:0000259" key="5">
    <source>
        <dbReference type="PROSITE" id="PS50234"/>
    </source>
</evidence>